<reference evidence="1" key="2">
    <citation type="submission" date="2025-09" db="UniProtKB">
        <authorList>
            <consortium name="Ensembl"/>
        </authorList>
    </citation>
    <scope>IDENTIFICATION</scope>
</reference>
<keyword evidence="2" id="KW-1185">Reference proteome</keyword>
<dbReference type="Proteomes" id="UP000261420">
    <property type="component" value="Unplaced"/>
</dbReference>
<protein>
    <submittedName>
        <fullName evidence="1">Uncharacterized protein</fullName>
    </submittedName>
</protein>
<evidence type="ECO:0000313" key="1">
    <source>
        <dbReference type="Ensembl" id="ENSSDUP00000012606.1"/>
    </source>
</evidence>
<dbReference type="Ensembl" id="ENSSDUT00000012829.1">
    <property type="protein sequence ID" value="ENSSDUP00000012606.1"/>
    <property type="gene ID" value="ENSSDUG00000009181.1"/>
</dbReference>
<organism evidence="1 2">
    <name type="scientific">Seriola dumerili</name>
    <name type="common">Greater amberjack</name>
    <name type="synonym">Caranx dumerili</name>
    <dbReference type="NCBI Taxonomy" id="41447"/>
    <lineage>
        <taxon>Eukaryota</taxon>
        <taxon>Metazoa</taxon>
        <taxon>Chordata</taxon>
        <taxon>Craniata</taxon>
        <taxon>Vertebrata</taxon>
        <taxon>Euteleostomi</taxon>
        <taxon>Actinopterygii</taxon>
        <taxon>Neopterygii</taxon>
        <taxon>Teleostei</taxon>
        <taxon>Neoteleostei</taxon>
        <taxon>Acanthomorphata</taxon>
        <taxon>Carangaria</taxon>
        <taxon>Carangiformes</taxon>
        <taxon>Carangidae</taxon>
        <taxon>Seriola</taxon>
    </lineage>
</organism>
<dbReference type="GeneTree" id="ENSGT00940000178955"/>
<name>A0A3B4U200_SERDU</name>
<sequence length="408" mass="44356">LFHTCYFTAASSNVLLIALIIILSIAAVLISSAIFKCLFYTFKWCTKNELDRNICKLTPLTEMFLIYSFNCVSFCESFLFQWLKPEPTIISPALWLHYSGSFQQSSGISTGSSCLSYANTEPADIIAGVHDALGKAFPNISPISPLTTNLLTESNKDSGLFSAPNNPCSVRADDVNSGSSGFDNKTYSILVPNCPRQIMMDSSEVQTQDAMLCDSAYHPSEGDMVICPDQQVPACPLLNLPPVVSSPMPSDMSYQPCNADSGRLSLADDSSLSSISSGTNTTASCDPVSRVEAGCDSFEEATICDDNPCYGCMPAGSPNFPQVNDDYQAFQSLVGQPDVLFSEQRSVEREEDLDKYPAESYTKIPPVTPDFINNVQSDQGLSELQRPFLSLHSAEPMTVITDSSYQSV</sequence>
<evidence type="ECO:0000313" key="2">
    <source>
        <dbReference type="Proteomes" id="UP000261420"/>
    </source>
</evidence>
<accession>A0A3B4U200</accession>
<reference evidence="1" key="1">
    <citation type="submission" date="2025-08" db="UniProtKB">
        <authorList>
            <consortium name="Ensembl"/>
        </authorList>
    </citation>
    <scope>IDENTIFICATION</scope>
</reference>
<dbReference type="STRING" id="41447.ENSSDUP00000012606"/>
<proteinExistence type="predicted"/>
<dbReference type="AlphaFoldDB" id="A0A3B4U200"/>